<gene>
    <name evidence="2" type="ORF">BT96DRAFT_940475</name>
</gene>
<dbReference type="InterPro" id="IPR009027">
    <property type="entry name" value="Ribosomal_bL9/RNase_H1_N"/>
</dbReference>
<evidence type="ECO:0000313" key="2">
    <source>
        <dbReference type="EMBL" id="KAE9398073.1"/>
    </source>
</evidence>
<dbReference type="Gene3D" id="3.40.970.10">
    <property type="entry name" value="Ribonuclease H1, N-terminal domain"/>
    <property type="match status" value="1"/>
</dbReference>
<keyword evidence="3" id="KW-1185">Reference proteome</keyword>
<feature type="domain" description="Ribonuclease H1 N-terminal" evidence="1">
    <location>
        <begin position="96"/>
        <end position="139"/>
    </location>
</feature>
<dbReference type="EMBL" id="ML769488">
    <property type="protein sequence ID" value="KAE9398073.1"/>
    <property type="molecule type" value="Genomic_DNA"/>
</dbReference>
<dbReference type="InterPro" id="IPR037056">
    <property type="entry name" value="RNase_H1_N_sf"/>
</dbReference>
<accession>A0A6A4HJB5</accession>
<dbReference type="Proteomes" id="UP000799118">
    <property type="component" value="Unassembled WGS sequence"/>
</dbReference>
<dbReference type="Pfam" id="PF01693">
    <property type="entry name" value="Cauli_VI"/>
    <property type="match status" value="1"/>
</dbReference>
<organism evidence="2 3">
    <name type="scientific">Gymnopus androsaceus JB14</name>
    <dbReference type="NCBI Taxonomy" id="1447944"/>
    <lineage>
        <taxon>Eukaryota</taxon>
        <taxon>Fungi</taxon>
        <taxon>Dikarya</taxon>
        <taxon>Basidiomycota</taxon>
        <taxon>Agaricomycotina</taxon>
        <taxon>Agaricomycetes</taxon>
        <taxon>Agaricomycetidae</taxon>
        <taxon>Agaricales</taxon>
        <taxon>Marasmiineae</taxon>
        <taxon>Omphalotaceae</taxon>
        <taxon>Gymnopus</taxon>
    </lineage>
</organism>
<evidence type="ECO:0000313" key="3">
    <source>
        <dbReference type="Proteomes" id="UP000799118"/>
    </source>
</evidence>
<dbReference type="SUPFAM" id="SSF55658">
    <property type="entry name" value="L9 N-domain-like"/>
    <property type="match status" value="1"/>
</dbReference>
<dbReference type="InterPro" id="IPR011320">
    <property type="entry name" value="RNase_H1_N"/>
</dbReference>
<proteinExistence type="predicted"/>
<evidence type="ECO:0000259" key="1">
    <source>
        <dbReference type="Pfam" id="PF01693"/>
    </source>
</evidence>
<dbReference type="AlphaFoldDB" id="A0A6A4HJB5"/>
<sequence>MDHCRFHARIDVIDTDTTVADVTVEEQNVSPLASRSRSAQASFVTSATSKHAHSRASISSTSSVAVSTSSTLPYHQYPAGIPHSNSITQPMHTLQKFYVVFAGTWVGIFGNWFDEVLRYTQGISGSHQCGFRTFNDALEAYRAAYEH</sequence>
<reference evidence="2" key="1">
    <citation type="journal article" date="2019" name="Environ. Microbiol.">
        <title>Fungal ecological strategies reflected in gene transcription - a case study of two litter decomposers.</title>
        <authorList>
            <person name="Barbi F."/>
            <person name="Kohler A."/>
            <person name="Barry K."/>
            <person name="Baskaran P."/>
            <person name="Daum C."/>
            <person name="Fauchery L."/>
            <person name="Ihrmark K."/>
            <person name="Kuo A."/>
            <person name="LaButti K."/>
            <person name="Lipzen A."/>
            <person name="Morin E."/>
            <person name="Grigoriev I.V."/>
            <person name="Henrissat B."/>
            <person name="Lindahl B."/>
            <person name="Martin F."/>
        </authorList>
    </citation>
    <scope>NUCLEOTIDE SEQUENCE</scope>
    <source>
        <strain evidence="2">JB14</strain>
    </source>
</reference>
<name>A0A6A4HJB5_9AGAR</name>
<dbReference type="OrthoDB" id="2675575at2759"/>
<protein>
    <recommendedName>
        <fullName evidence="1">Ribonuclease H1 N-terminal domain-containing protein</fullName>
    </recommendedName>
</protein>